<dbReference type="Proteomes" id="UP001345827">
    <property type="component" value="Unassembled WGS sequence"/>
</dbReference>
<keyword evidence="3" id="KW-1185">Reference proteome</keyword>
<evidence type="ECO:0000313" key="2">
    <source>
        <dbReference type="EMBL" id="KAK5545836.1"/>
    </source>
</evidence>
<accession>A0AAV9QL17</accession>
<gene>
    <name evidence="2" type="ORF">LTR25_000846</name>
</gene>
<proteinExistence type="predicted"/>
<evidence type="ECO:0000313" key="3">
    <source>
        <dbReference type="Proteomes" id="UP001345827"/>
    </source>
</evidence>
<feature type="compositionally biased region" description="Basic and acidic residues" evidence="1">
    <location>
        <begin position="124"/>
        <end position="136"/>
    </location>
</feature>
<name>A0AAV9QL17_9PEZI</name>
<feature type="region of interest" description="Disordered" evidence="1">
    <location>
        <begin position="97"/>
        <end position="136"/>
    </location>
</feature>
<dbReference type="AlphaFoldDB" id="A0AAV9QL17"/>
<dbReference type="EMBL" id="JAXLQG010000001">
    <property type="protein sequence ID" value="KAK5545836.1"/>
    <property type="molecule type" value="Genomic_DNA"/>
</dbReference>
<comment type="caution">
    <text evidence="2">The sequence shown here is derived from an EMBL/GenBank/DDBJ whole genome shotgun (WGS) entry which is preliminary data.</text>
</comment>
<protein>
    <submittedName>
        <fullName evidence="2">Uncharacterized protein</fullName>
    </submittedName>
</protein>
<evidence type="ECO:0000256" key="1">
    <source>
        <dbReference type="SAM" id="MobiDB-lite"/>
    </source>
</evidence>
<organism evidence="2 3">
    <name type="scientific">Vermiconidia calcicola</name>
    <dbReference type="NCBI Taxonomy" id="1690605"/>
    <lineage>
        <taxon>Eukaryota</taxon>
        <taxon>Fungi</taxon>
        <taxon>Dikarya</taxon>
        <taxon>Ascomycota</taxon>
        <taxon>Pezizomycotina</taxon>
        <taxon>Dothideomycetes</taxon>
        <taxon>Dothideomycetidae</taxon>
        <taxon>Mycosphaerellales</taxon>
        <taxon>Extremaceae</taxon>
        <taxon>Vermiconidia</taxon>
    </lineage>
</organism>
<sequence length="228" mass="26770">MFFKFSLAFRRTPPCDTYVERLSNDRLCFVRKRRHSSQQKQRKYIEVYEDEPESAPSNSIKHHVHKHNHEHTHQHFVHYENPHHADHETKGKIAITESKPPCASPTPLNVGKRPQDRPPSPSYEIREPGPRKDEYSTEYERIPVRKVRLGKVRLEKPQVEKVQVRRAIPSPRCETREEGGLVRMPSTSAIPTRFGGMEEIGKAMWDEHLHAYVIKRAPRVRFPKEAYT</sequence>
<reference evidence="2 3" key="1">
    <citation type="submission" date="2023-06" db="EMBL/GenBank/DDBJ databases">
        <title>Black Yeasts Isolated from many extreme environments.</title>
        <authorList>
            <person name="Coleine C."/>
            <person name="Stajich J.E."/>
            <person name="Selbmann L."/>
        </authorList>
    </citation>
    <scope>NUCLEOTIDE SEQUENCE [LARGE SCALE GENOMIC DNA]</scope>
    <source>
        <strain evidence="2 3">CCFEE 5887</strain>
    </source>
</reference>